<dbReference type="InterPro" id="IPR036291">
    <property type="entry name" value="NAD(P)-bd_dom_sf"/>
</dbReference>
<dbReference type="SUPFAM" id="SSF51735">
    <property type="entry name" value="NAD(P)-binding Rossmann-fold domains"/>
    <property type="match status" value="1"/>
</dbReference>
<evidence type="ECO:0000259" key="3">
    <source>
        <dbReference type="Pfam" id="PF01370"/>
    </source>
</evidence>
<organism evidence="4 5">
    <name type="scientific">Cryptococcus amylolentus CBS 6039</name>
    <dbReference type="NCBI Taxonomy" id="1295533"/>
    <lineage>
        <taxon>Eukaryota</taxon>
        <taxon>Fungi</taxon>
        <taxon>Dikarya</taxon>
        <taxon>Basidiomycota</taxon>
        <taxon>Agaricomycotina</taxon>
        <taxon>Tremellomycetes</taxon>
        <taxon>Tremellales</taxon>
        <taxon>Cryptococcaceae</taxon>
        <taxon>Cryptococcus</taxon>
    </lineage>
</organism>
<gene>
    <name evidence="4" type="ORF">L202_01124</name>
</gene>
<evidence type="ECO:0000313" key="5">
    <source>
        <dbReference type="Proteomes" id="UP000094065"/>
    </source>
</evidence>
<keyword evidence="1" id="KW-0521">NADP</keyword>
<dbReference type="InterPro" id="IPR001509">
    <property type="entry name" value="Epimerase_deHydtase"/>
</dbReference>
<dbReference type="Gene3D" id="3.90.25.10">
    <property type="entry name" value="UDP-galactose 4-epimerase, domain 1"/>
    <property type="match status" value="1"/>
</dbReference>
<dbReference type="Proteomes" id="UP000094065">
    <property type="component" value="Unassembled WGS sequence"/>
</dbReference>
<dbReference type="PANTHER" id="PTHR43103:SF3">
    <property type="entry name" value="ADP-L-GLYCERO-D-MANNO-HEPTOSE-6-EPIMERASE"/>
    <property type="match status" value="1"/>
</dbReference>
<dbReference type="STRING" id="1295533.A0A1E3I2N4"/>
<name>A0A1E3I2N4_9TREE</name>
<dbReference type="EMBL" id="AWGJ01000002">
    <property type="protein sequence ID" value="ODN82864.1"/>
    <property type="molecule type" value="Genomic_DNA"/>
</dbReference>
<accession>A0A1E3I2N4</accession>
<dbReference type="AlphaFoldDB" id="A0A1E3I2N4"/>
<protein>
    <recommendedName>
        <fullName evidence="3">NAD-dependent epimerase/dehydratase domain-containing protein</fullName>
    </recommendedName>
</protein>
<keyword evidence="5" id="KW-1185">Reference proteome</keyword>
<sequence>MPQALWWKRDIVPARAYDSSCVRLLGCVPSVLLTPAHLYNRLVPCICTSTYPLYTHRLKMTAINGNGVPKKNVVLITGAGGWLGGILANALQSDPRTPNMHLILADIVKPKLPNSPKNALSITADLTTKEGVDALFRTEFGVPDTVYCFHGIMSRGSEDNFELGLKVNIDSIRLMLDSARHHKPSCGQPIKFIFTSSLAVYGGPLPAVVDINTIATPEGAYGMGKLSSELLVNEYTRRGFVDGRILRLPTIVVRPGPPSAATSAFISGIIREPLHGVKAICPVGDSLESKELELAAWVASPETTIKNFVIAKHIPAEKFLPHTRVAYLPGFTVTVREELEALAQVAGKQALDLVTFQDDPINRRIVGSWPARFDNAYPLSLGFVVDEGGMVPVVQRFKEAVDAGLV</sequence>
<evidence type="ECO:0000313" key="4">
    <source>
        <dbReference type="EMBL" id="ODN82864.1"/>
    </source>
</evidence>
<proteinExistence type="predicted"/>
<dbReference type="CDD" id="cd05238">
    <property type="entry name" value="Gne_like_SDR_e"/>
    <property type="match status" value="1"/>
</dbReference>
<dbReference type="Gene3D" id="3.40.50.720">
    <property type="entry name" value="NAD(P)-binding Rossmann-like Domain"/>
    <property type="match status" value="1"/>
</dbReference>
<reference evidence="4 5" key="1">
    <citation type="submission" date="2016-06" db="EMBL/GenBank/DDBJ databases">
        <title>Evolution of pathogenesis and genome organization in the Tremellales.</title>
        <authorList>
            <person name="Cuomo C."/>
            <person name="Litvintseva A."/>
            <person name="Heitman J."/>
            <person name="Chen Y."/>
            <person name="Sun S."/>
            <person name="Springer D."/>
            <person name="Dromer F."/>
            <person name="Young S."/>
            <person name="Zeng Q."/>
            <person name="Chapman S."/>
            <person name="Gujja S."/>
            <person name="Saif S."/>
            <person name="Birren B."/>
        </authorList>
    </citation>
    <scope>NUCLEOTIDE SEQUENCE [LARGE SCALE GENOMIC DNA]</scope>
    <source>
        <strain evidence="4 5">CBS 6039</strain>
    </source>
</reference>
<dbReference type="GeneID" id="30152433"/>
<evidence type="ECO:0000256" key="2">
    <source>
        <dbReference type="ARBA" id="ARBA00023277"/>
    </source>
</evidence>
<feature type="domain" description="NAD-dependent epimerase/dehydratase" evidence="3">
    <location>
        <begin position="74"/>
        <end position="280"/>
    </location>
</feature>
<keyword evidence="2" id="KW-0119">Carbohydrate metabolism</keyword>
<evidence type="ECO:0000256" key="1">
    <source>
        <dbReference type="ARBA" id="ARBA00022857"/>
    </source>
</evidence>
<dbReference type="OrthoDB" id="16464at2759"/>
<dbReference type="Pfam" id="PF01370">
    <property type="entry name" value="Epimerase"/>
    <property type="match status" value="1"/>
</dbReference>
<comment type="caution">
    <text evidence="4">The sequence shown here is derived from an EMBL/GenBank/DDBJ whole genome shotgun (WGS) entry which is preliminary data.</text>
</comment>
<dbReference type="PANTHER" id="PTHR43103">
    <property type="entry name" value="NUCLEOSIDE-DIPHOSPHATE-SUGAR EPIMERASE"/>
    <property type="match status" value="1"/>
</dbReference>
<dbReference type="RefSeq" id="XP_018996864.1">
    <property type="nucleotide sequence ID" value="XM_019134437.1"/>
</dbReference>